<dbReference type="Gene3D" id="1.10.10.10">
    <property type="entry name" value="Winged helix-like DNA-binding domain superfamily/Winged helix DNA-binding domain"/>
    <property type="match status" value="1"/>
</dbReference>
<keyword evidence="2 5" id="KW-0238">DNA-binding</keyword>
<keyword evidence="6" id="KW-1185">Reference proteome</keyword>
<keyword evidence="3" id="KW-0804">Transcription</keyword>
<evidence type="ECO:0000256" key="2">
    <source>
        <dbReference type="ARBA" id="ARBA00023125"/>
    </source>
</evidence>
<reference evidence="5 6" key="1">
    <citation type="submission" date="2021-03" db="EMBL/GenBank/DDBJ databases">
        <title>Genomic Encyclopedia of Type Strains, Phase IV (KMG-IV): sequencing the most valuable type-strain genomes for metagenomic binning, comparative biology and taxonomic classification.</title>
        <authorList>
            <person name="Goeker M."/>
        </authorList>
    </citation>
    <scope>NUCLEOTIDE SEQUENCE [LARGE SCALE GENOMIC DNA]</scope>
    <source>
        <strain evidence="5 6">DSM 26427</strain>
    </source>
</reference>
<dbReference type="Pfam" id="PF07729">
    <property type="entry name" value="FCD"/>
    <property type="match status" value="1"/>
</dbReference>
<dbReference type="Pfam" id="PF00392">
    <property type="entry name" value="GntR"/>
    <property type="match status" value="1"/>
</dbReference>
<dbReference type="SUPFAM" id="SSF46785">
    <property type="entry name" value="Winged helix' DNA-binding domain"/>
    <property type="match status" value="1"/>
</dbReference>
<dbReference type="RefSeq" id="WP_234937274.1">
    <property type="nucleotide sequence ID" value="NZ_JAGGJV010000003.1"/>
</dbReference>
<dbReference type="InterPro" id="IPR036390">
    <property type="entry name" value="WH_DNA-bd_sf"/>
</dbReference>
<dbReference type="SMART" id="SM00895">
    <property type="entry name" value="FCD"/>
    <property type="match status" value="1"/>
</dbReference>
<comment type="caution">
    <text evidence="5">The sequence shown here is derived from an EMBL/GenBank/DDBJ whole genome shotgun (WGS) entry which is preliminary data.</text>
</comment>
<evidence type="ECO:0000256" key="1">
    <source>
        <dbReference type="ARBA" id="ARBA00023015"/>
    </source>
</evidence>
<sequence>MRNGMEDGARASAVDGMVQHIRGLIRERGLTVGDVLPSEGELAVMFDASRNTVREAFRTLKAYGVAESRQKVGAVLTDQHQLAMRDLFSFAMDISVDAFRDIQGYRRLTEMNLFDLLAGRISPETLEEMEALNRRIRESITPEEASDLDYQFHKLMVDAAGNRTLSETYGMLKPVIRRLMLAGKSQRPVLETVAAEHADIIQALRERDRIAFAYHMNRHLDAGLEFIPAAGTPGSIEAATKKNGGEGDNS</sequence>
<dbReference type="EMBL" id="JAGGJV010000003">
    <property type="protein sequence ID" value="MBP1858666.1"/>
    <property type="molecule type" value="Genomic_DNA"/>
</dbReference>
<dbReference type="GO" id="GO:0003677">
    <property type="term" value="F:DNA binding"/>
    <property type="evidence" value="ECO:0007669"/>
    <property type="project" value="UniProtKB-KW"/>
</dbReference>
<dbReference type="Proteomes" id="UP000823786">
    <property type="component" value="Unassembled WGS sequence"/>
</dbReference>
<organism evidence="5 6">
    <name type="scientific">Rhizobium herbae</name>
    <dbReference type="NCBI Taxonomy" id="508661"/>
    <lineage>
        <taxon>Bacteria</taxon>
        <taxon>Pseudomonadati</taxon>
        <taxon>Pseudomonadota</taxon>
        <taxon>Alphaproteobacteria</taxon>
        <taxon>Hyphomicrobiales</taxon>
        <taxon>Rhizobiaceae</taxon>
        <taxon>Rhizobium/Agrobacterium group</taxon>
        <taxon>Rhizobium</taxon>
    </lineage>
</organism>
<dbReference type="Gene3D" id="1.20.120.530">
    <property type="entry name" value="GntR ligand-binding domain-like"/>
    <property type="match status" value="1"/>
</dbReference>
<evidence type="ECO:0000313" key="5">
    <source>
        <dbReference type="EMBL" id="MBP1858666.1"/>
    </source>
</evidence>
<dbReference type="PANTHER" id="PTHR43537:SF24">
    <property type="entry name" value="GLUCONATE OPERON TRANSCRIPTIONAL REPRESSOR"/>
    <property type="match status" value="1"/>
</dbReference>
<keyword evidence="1" id="KW-0805">Transcription regulation</keyword>
<evidence type="ECO:0000256" key="3">
    <source>
        <dbReference type="ARBA" id="ARBA00023163"/>
    </source>
</evidence>
<proteinExistence type="predicted"/>
<dbReference type="SUPFAM" id="SSF48008">
    <property type="entry name" value="GntR ligand-binding domain-like"/>
    <property type="match status" value="1"/>
</dbReference>
<evidence type="ECO:0000259" key="4">
    <source>
        <dbReference type="PROSITE" id="PS50949"/>
    </source>
</evidence>
<dbReference type="InterPro" id="IPR000524">
    <property type="entry name" value="Tscrpt_reg_HTH_GntR"/>
</dbReference>
<dbReference type="InterPro" id="IPR036388">
    <property type="entry name" value="WH-like_DNA-bd_sf"/>
</dbReference>
<feature type="domain" description="HTH gntR-type" evidence="4">
    <location>
        <begin position="11"/>
        <end position="79"/>
    </location>
</feature>
<dbReference type="InterPro" id="IPR008920">
    <property type="entry name" value="TF_FadR/GntR_C"/>
</dbReference>
<dbReference type="InterPro" id="IPR011711">
    <property type="entry name" value="GntR_C"/>
</dbReference>
<accession>A0ABS4ELF9</accession>
<dbReference type="PROSITE" id="PS50949">
    <property type="entry name" value="HTH_GNTR"/>
    <property type="match status" value="1"/>
</dbReference>
<dbReference type="SMART" id="SM00345">
    <property type="entry name" value="HTH_GNTR"/>
    <property type="match status" value="1"/>
</dbReference>
<dbReference type="PANTHER" id="PTHR43537">
    <property type="entry name" value="TRANSCRIPTIONAL REGULATOR, GNTR FAMILY"/>
    <property type="match status" value="1"/>
</dbReference>
<dbReference type="CDD" id="cd07377">
    <property type="entry name" value="WHTH_GntR"/>
    <property type="match status" value="1"/>
</dbReference>
<dbReference type="PRINTS" id="PR00035">
    <property type="entry name" value="HTHGNTR"/>
</dbReference>
<name>A0ABS4ELF9_9HYPH</name>
<gene>
    <name evidence="5" type="ORF">J2Z75_002174</name>
</gene>
<protein>
    <submittedName>
        <fullName evidence="5">DNA-binding FadR family transcriptional regulator</fullName>
    </submittedName>
</protein>
<evidence type="ECO:0000313" key="6">
    <source>
        <dbReference type="Proteomes" id="UP000823786"/>
    </source>
</evidence>